<evidence type="ECO:0000256" key="2">
    <source>
        <dbReference type="ARBA" id="ARBA00004651"/>
    </source>
</evidence>
<dbReference type="InterPro" id="IPR052168">
    <property type="entry name" value="Cytochrome_b561_oxidase"/>
</dbReference>
<feature type="transmembrane region" description="Helical" evidence="13">
    <location>
        <begin position="12"/>
        <end position="35"/>
    </location>
</feature>
<evidence type="ECO:0000256" key="13">
    <source>
        <dbReference type="SAM" id="Phobius"/>
    </source>
</evidence>
<proteinExistence type="inferred from homology"/>
<keyword evidence="3" id="KW-0813">Transport</keyword>
<gene>
    <name evidence="15" type="ORF">BTO32_00110</name>
</gene>
<evidence type="ECO:0000256" key="1">
    <source>
        <dbReference type="ARBA" id="ARBA00001970"/>
    </source>
</evidence>
<keyword evidence="11 13" id="KW-0472">Membrane</keyword>
<sequence>MQVFNSSDRYGLVSVILHWLVALAVFGLVALGTWMVDLSYYDPWYRKGPDLHRSVGVLLFAVMLFRLLWRGVNTEPAALPGHRRWERTMARTVHRCLYVLVFLVMISGYLISTADDSSVVVFGLFSVPSVTGTVKGMEDVAGEVHFWAAWTLVTLVALHALGALKHHLMDRDRTLLRMLGR</sequence>
<comment type="similarity">
    <text evidence="12">Belongs to the cytochrome b561 family.</text>
</comment>
<evidence type="ECO:0000256" key="9">
    <source>
        <dbReference type="ARBA" id="ARBA00022989"/>
    </source>
</evidence>
<evidence type="ECO:0000256" key="6">
    <source>
        <dbReference type="ARBA" id="ARBA00022692"/>
    </source>
</evidence>
<dbReference type="PANTHER" id="PTHR30529:SF1">
    <property type="entry name" value="CYTOCHROME B561 HOMOLOG 2"/>
    <property type="match status" value="1"/>
</dbReference>
<dbReference type="SUPFAM" id="SSF81342">
    <property type="entry name" value="Transmembrane di-heme cytochromes"/>
    <property type="match status" value="1"/>
</dbReference>
<dbReference type="Proteomes" id="UP000189339">
    <property type="component" value="Unassembled WGS sequence"/>
</dbReference>
<dbReference type="GO" id="GO:0020037">
    <property type="term" value="F:heme binding"/>
    <property type="evidence" value="ECO:0007669"/>
    <property type="project" value="TreeGrafter"/>
</dbReference>
<feature type="transmembrane region" description="Helical" evidence="13">
    <location>
        <begin position="55"/>
        <end position="72"/>
    </location>
</feature>
<evidence type="ECO:0000256" key="10">
    <source>
        <dbReference type="ARBA" id="ARBA00023004"/>
    </source>
</evidence>
<keyword evidence="8" id="KW-0249">Electron transport</keyword>
<evidence type="ECO:0000256" key="11">
    <source>
        <dbReference type="ARBA" id="ARBA00023136"/>
    </source>
</evidence>
<evidence type="ECO:0000256" key="4">
    <source>
        <dbReference type="ARBA" id="ARBA00022475"/>
    </source>
</evidence>
<dbReference type="InterPro" id="IPR016174">
    <property type="entry name" value="Di-haem_cyt_TM"/>
</dbReference>
<name>A0A1V2DXA8_9GAMM</name>
<feature type="transmembrane region" description="Helical" evidence="13">
    <location>
        <begin position="93"/>
        <end position="111"/>
    </location>
</feature>
<comment type="caution">
    <text evidence="15">The sequence shown here is derived from an EMBL/GenBank/DDBJ whole genome shotgun (WGS) entry which is preliminary data.</text>
</comment>
<dbReference type="Gene3D" id="1.20.950.20">
    <property type="entry name" value="Transmembrane di-heme cytochromes, Chain C"/>
    <property type="match status" value="1"/>
</dbReference>
<organism evidence="15 16">
    <name type="scientific">Marinobacter lutaoensis</name>
    <dbReference type="NCBI Taxonomy" id="135739"/>
    <lineage>
        <taxon>Bacteria</taxon>
        <taxon>Pseudomonadati</taxon>
        <taxon>Pseudomonadota</taxon>
        <taxon>Gammaproteobacteria</taxon>
        <taxon>Pseudomonadales</taxon>
        <taxon>Marinobacteraceae</taxon>
        <taxon>Marinobacter</taxon>
    </lineage>
</organism>
<keyword evidence="16" id="KW-1185">Reference proteome</keyword>
<evidence type="ECO:0000256" key="8">
    <source>
        <dbReference type="ARBA" id="ARBA00022982"/>
    </source>
</evidence>
<dbReference type="GO" id="GO:0046872">
    <property type="term" value="F:metal ion binding"/>
    <property type="evidence" value="ECO:0007669"/>
    <property type="project" value="UniProtKB-KW"/>
</dbReference>
<comment type="subcellular location">
    <subcellularLocation>
        <location evidence="2">Cell membrane</location>
        <topology evidence="2">Multi-pass membrane protein</topology>
    </subcellularLocation>
</comment>
<comment type="cofactor">
    <cofactor evidence="1">
        <name>heme b</name>
        <dbReference type="ChEBI" id="CHEBI:60344"/>
    </cofactor>
</comment>
<dbReference type="AlphaFoldDB" id="A0A1V2DXA8"/>
<evidence type="ECO:0000256" key="12">
    <source>
        <dbReference type="ARBA" id="ARBA00037975"/>
    </source>
</evidence>
<evidence type="ECO:0000313" key="16">
    <source>
        <dbReference type="Proteomes" id="UP000189339"/>
    </source>
</evidence>
<dbReference type="EMBL" id="MSCW01000001">
    <property type="protein sequence ID" value="ONF44921.1"/>
    <property type="molecule type" value="Genomic_DNA"/>
</dbReference>
<dbReference type="PANTHER" id="PTHR30529">
    <property type="entry name" value="CYTOCHROME B561"/>
    <property type="match status" value="1"/>
</dbReference>
<keyword evidence="4" id="KW-1003">Cell membrane</keyword>
<keyword evidence="6 13" id="KW-0812">Transmembrane</keyword>
<protein>
    <submittedName>
        <fullName evidence="15">Cytochrome B</fullName>
    </submittedName>
</protein>
<dbReference type="OrthoDB" id="9793784at2"/>
<evidence type="ECO:0000256" key="5">
    <source>
        <dbReference type="ARBA" id="ARBA00022617"/>
    </source>
</evidence>
<evidence type="ECO:0000259" key="14">
    <source>
        <dbReference type="Pfam" id="PF01292"/>
    </source>
</evidence>
<feature type="transmembrane region" description="Helical" evidence="13">
    <location>
        <begin position="144"/>
        <end position="164"/>
    </location>
</feature>
<dbReference type="GO" id="GO:0022904">
    <property type="term" value="P:respiratory electron transport chain"/>
    <property type="evidence" value="ECO:0007669"/>
    <property type="project" value="InterPro"/>
</dbReference>
<keyword evidence="9 13" id="KW-1133">Transmembrane helix</keyword>
<keyword evidence="5" id="KW-0349">Heme</keyword>
<dbReference type="Pfam" id="PF01292">
    <property type="entry name" value="Ni_hydr_CYTB"/>
    <property type="match status" value="1"/>
</dbReference>
<dbReference type="GO" id="GO:0009055">
    <property type="term" value="F:electron transfer activity"/>
    <property type="evidence" value="ECO:0007669"/>
    <property type="project" value="InterPro"/>
</dbReference>
<dbReference type="InterPro" id="IPR011577">
    <property type="entry name" value="Cyt_b561_bac/Ni-Hgenase"/>
</dbReference>
<evidence type="ECO:0000313" key="15">
    <source>
        <dbReference type="EMBL" id="ONF44921.1"/>
    </source>
</evidence>
<dbReference type="RefSeq" id="WP_076722417.1">
    <property type="nucleotide sequence ID" value="NZ_JABWTC010000005.1"/>
</dbReference>
<feature type="domain" description="Cytochrome b561 bacterial/Ni-hydrogenase" evidence="14">
    <location>
        <begin position="9"/>
        <end position="180"/>
    </location>
</feature>
<dbReference type="GO" id="GO:0005886">
    <property type="term" value="C:plasma membrane"/>
    <property type="evidence" value="ECO:0007669"/>
    <property type="project" value="UniProtKB-SubCell"/>
</dbReference>
<evidence type="ECO:0000256" key="7">
    <source>
        <dbReference type="ARBA" id="ARBA00022723"/>
    </source>
</evidence>
<keyword evidence="7" id="KW-0479">Metal-binding</keyword>
<keyword evidence="10" id="KW-0408">Iron</keyword>
<evidence type="ECO:0000256" key="3">
    <source>
        <dbReference type="ARBA" id="ARBA00022448"/>
    </source>
</evidence>
<reference evidence="15 16" key="1">
    <citation type="submission" date="2016-12" db="EMBL/GenBank/DDBJ databases">
        <title>Marinobacter lutaoensis whole genome sequencing.</title>
        <authorList>
            <person name="Verma A."/>
            <person name="Krishnamurthi S."/>
        </authorList>
    </citation>
    <scope>NUCLEOTIDE SEQUENCE [LARGE SCALE GENOMIC DNA]</scope>
    <source>
        <strain evidence="15 16">T5054</strain>
    </source>
</reference>
<accession>A0A1V2DXA8</accession>